<protein>
    <submittedName>
        <fullName evidence="1">Uncharacterized protein</fullName>
    </submittedName>
</protein>
<accession>A0ACC3AKR6</accession>
<evidence type="ECO:0000313" key="2">
    <source>
        <dbReference type="Proteomes" id="UP001172386"/>
    </source>
</evidence>
<reference evidence="1" key="1">
    <citation type="submission" date="2022-10" db="EMBL/GenBank/DDBJ databases">
        <title>Culturing micro-colonial fungi from biological soil crusts in the Mojave desert and describing Neophaeococcomyces mojavensis, and introducing the new genera and species Taxawa tesnikishii.</title>
        <authorList>
            <person name="Kurbessoian T."/>
            <person name="Stajich J.E."/>
        </authorList>
    </citation>
    <scope>NUCLEOTIDE SEQUENCE</scope>
    <source>
        <strain evidence="1">JES_112</strain>
    </source>
</reference>
<dbReference type="EMBL" id="JAPDRQ010000003">
    <property type="protein sequence ID" value="KAJ9664345.1"/>
    <property type="molecule type" value="Genomic_DNA"/>
</dbReference>
<proteinExistence type="predicted"/>
<name>A0ACC3AKR6_9EURO</name>
<gene>
    <name evidence="1" type="ORF">H2198_000274</name>
</gene>
<organism evidence="1 2">
    <name type="scientific">Neophaeococcomyces mojaviensis</name>
    <dbReference type="NCBI Taxonomy" id="3383035"/>
    <lineage>
        <taxon>Eukaryota</taxon>
        <taxon>Fungi</taxon>
        <taxon>Dikarya</taxon>
        <taxon>Ascomycota</taxon>
        <taxon>Pezizomycotina</taxon>
        <taxon>Eurotiomycetes</taxon>
        <taxon>Chaetothyriomycetidae</taxon>
        <taxon>Chaetothyriales</taxon>
        <taxon>Chaetothyriales incertae sedis</taxon>
        <taxon>Neophaeococcomyces</taxon>
    </lineage>
</organism>
<keyword evidence="2" id="KW-1185">Reference proteome</keyword>
<evidence type="ECO:0000313" key="1">
    <source>
        <dbReference type="EMBL" id="KAJ9664345.1"/>
    </source>
</evidence>
<comment type="caution">
    <text evidence="1">The sequence shown here is derived from an EMBL/GenBank/DDBJ whole genome shotgun (WGS) entry which is preliminary data.</text>
</comment>
<sequence>MSSHKPAPQAPPQPTRGFFDPFNSSSTGHQHAENRLSGSTSWRKSRSHKLLHQYRDTTGGGGPEHISDLVGLGSTTFGKDGRKENSDWEVDAPGLRESGCQDIRGLISNSKKRSIDAVEKESTNKKRRVSLGPPSKVPSQLSPRLSHSEDAQTSVEASKHEKEKSRVPPQIFKGLVIFLNGSTAPLVSDHKLKRLFAQHGGISSIALGRRTVTHVILGEKCGGGLASGKIQKENATVRGKGIKYVTAQWVLDSIDKGIRQPESRYAAAEVKNKMGGSRQRSVAGLFHALAK</sequence>
<dbReference type="Proteomes" id="UP001172386">
    <property type="component" value="Unassembled WGS sequence"/>
</dbReference>